<accession>A0A3D3R7M4</accession>
<gene>
    <name evidence="1" type="ORF">DIT97_18025</name>
</gene>
<comment type="caution">
    <text evidence="1">The sequence shown here is derived from an EMBL/GenBank/DDBJ whole genome shotgun (WGS) entry which is preliminary data.</text>
</comment>
<reference evidence="1 2" key="1">
    <citation type="journal article" date="2018" name="Nat. Biotechnol.">
        <title>A standardized bacterial taxonomy based on genome phylogeny substantially revises the tree of life.</title>
        <authorList>
            <person name="Parks D.H."/>
            <person name="Chuvochina M."/>
            <person name="Waite D.W."/>
            <person name="Rinke C."/>
            <person name="Skarshewski A."/>
            <person name="Chaumeil P.A."/>
            <person name="Hugenholtz P."/>
        </authorList>
    </citation>
    <scope>NUCLEOTIDE SEQUENCE [LARGE SCALE GENOMIC DNA]</scope>
    <source>
        <strain evidence="1">UBA9375</strain>
    </source>
</reference>
<evidence type="ECO:0000313" key="1">
    <source>
        <dbReference type="EMBL" id="HCO24825.1"/>
    </source>
</evidence>
<name>A0A3D3R7M4_9PLAN</name>
<protein>
    <submittedName>
        <fullName evidence="1">Uncharacterized protein</fullName>
    </submittedName>
</protein>
<dbReference type="AlphaFoldDB" id="A0A3D3R7M4"/>
<evidence type="ECO:0000313" key="2">
    <source>
        <dbReference type="Proteomes" id="UP000263642"/>
    </source>
</evidence>
<dbReference type="EMBL" id="DQAY01000108">
    <property type="protein sequence ID" value="HCO24825.1"/>
    <property type="molecule type" value="Genomic_DNA"/>
</dbReference>
<dbReference type="Proteomes" id="UP000263642">
    <property type="component" value="Unassembled WGS sequence"/>
</dbReference>
<organism evidence="1 2">
    <name type="scientific">Gimesia maris</name>
    <dbReference type="NCBI Taxonomy" id="122"/>
    <lineage>
        <taxon>Bacteria</taxon>
        <taxon>Pseudomonadati</taxon>
        <taxon>Planctomycetota</taxon>
        <taxon>Planctomycetia</taxon>
        <taxon>Planctomycetales</taxon>
        <taxon>Planctomycetaceae</taxon>
        <taxon>Gimesia</taxon>
    </lineage>
</organism>
<sequence length="96" mass="11393">MHKYRDASQRLTIEFFDIEADLYQQITQIVVNQFQLQPVGELVTGEEERFQDFQHLRKVIGLEWDFWSGYCVVAKTKSAEKLVRKIAALIEARFQR</sequence>
<proteinExistence type="predicted"/>